<dbReference type="RefSeq" id="XP_028878691.1">
    <property type="nucleotide sequence ID" value="XM_029030092.1"/>
</dbReference>
<dbReference type="Proteomes" id="UP000192257">
    <property type="component" value="Unassembled WGS sequence"/>
</dbReference>
<dbReference type="Pfam" id="PF03932">
    <property type="entry name" value="CutC"/>
    <property type="match status" value="1"/>
</dbReference>
<evidence type="ECO:0000313" key="3">
    <source>
        <dbReference type="EMBL" id="ORC84625.1"/>
    </source>
</evidence>
<dbReference type="GO" id="GO:0005507">
    <property type="term" value="F:copper ion binding"/>
    <property type="evidence" value="ECO:0007669"/>
    <property type="project" value="TreeGrafter"/>
</dbReference>
<dbReference type="OrthoDB" id="7392499at2759"/>
<evidence type="ECO:0000256" key="2">
    <source>
        <dbReference type="ARBA" id="ARBA00019014"/>
    </source>
</evidence>
<name>A0A1X0NIR8_9TRYP</name>
<dbReference type="Gene3D" id="3.20.20.380">
    <property type="entry name" value="Copper homeostasis (CutC) domain"/>
    <property type="match status" value="1"/>
</dbReference>
<proteinExistence type="inferred from homology"/>
<dbReference type="InterPro" id="IPR005627">
    <property type="entry name" value="CutC-like"/>
</dbReference>
<keyword evidence="4" id="KW-1185">Reference proteome</keyword>
<protein>
    <recommendedName>
        <fullName evidence="2">Copper homeostasis protein cutC homolog</fullName>
    </recommendedName>
</protein>
<dbReference type="GeneID" id="39989872"/>
<accession>A0A1X0NIR8</accession>
<dbReference type="PANTHER" id="PTHR12598:SF0">
    <property type="entry name" value="COPPER HOMEOSTASIS PROTEIN CUTC HOMOLOG"/>
    <property type="match status" value="1"/>
</dbReference>
<dbReference type="VEuPathDB" id="TriTrypDB:TM35_000431930"/>
<sequence length="212" mass="23090">MVLKEFCAEGYNRVPEAINAGAKRIELCARLEVGGVTPSTETIKKTVDYCHSRGIPVMVIIRCREGNFCYNDAEFQKMKESVDLAKSLKADGVVLGALDASGNVDERISLLLSSAEGMSLTFHMAFDEVPREKQFEVIDILCKYKFHRILTHGGPSSSKIEDNLDRLAELVAYAGGRISIMPGGGVTSVNAKAIVDRLGVTEVHGTRIVSLL</sequence>
<dbReference type="SUPFAM" id="SSF110395">
    <property type="entry name" value="CutC-like"/>
    <property type="match status" value="1"/>
</dbReference>
<evidence type="ECO:0000313" key="4">
    <source>
        <dbReference type="Proteomes" id="UP000192257"/>
    </source>
</evidence>
<dbReference type="InterPro" id="IPR036822">
    <property type="entry name" value="CutC-like_dom_sf"/>
</dbReference>
<organism evidence="3 4">
    <name type="scientific">Trypanosoma theileri</name>
    <dbReference type="NCBI Taxonomy" id="67003"/>
    <lineage>
        <taxon>Eukaryota</taxon>
        <taxon>Discoba</taxon>
        <taxon>Euglenozoa</taxon>
        <taxon>Kinetoplastea</taxon>
        <taxon>Metakinetoplastina</taxon>
        <taxon>Trypanosomatida</taxon>
        <taxon>Trypanosomatidae</taxon>
        <taxon>Trypanosoma</taxon>
    </lineage>
</organism>
<gene>
    <name evidence="3" type="ORF">TM35_000431930</name>
</gene>
<dbReference type="AlphaFoldDB" id="A0A1X0NIR8"/>
<dbReference type="HAMAP" id="MF_00795">
    <property type="entry name" value="CutC"/>
    <property type="match status" value="1"/>
</dbReference>
<dbReference type="STRING" id="67003.A0A1X0NIR8"/>
<dbReference type="PANTHER" id="PTHR12598">
    <property type="entry name" value="COPPER HOMEOSTASIS PROTEIN CUTC"/>
    <property type="match status" value="1"/>
</dbReference>
<comment type="similarity">
    <text evidence="1">Belongs to the CutC family.</text>
</comment>
<reference evidence="3 4" key="1">
    <citation type="submission" date="2017-03" db="EMBL/GenBank/DDBJ databases">
        <title>An alternative strategy for trypanosome survival in the mammalian bloodstream revealed through genome and transcriptome analysis of the ubiquitous bovine parasite Trypanosoma (Megatrypanum) theileri.</title>
        <authorList>
            <person name="Kelly S."/>
            <person name="Ivens A."/>
            <person name="Mott A."/>
            <person name="O'Neill E."/>
            <person name="Emms D."/>
            <person name="Macleod O."/>
            <person name="Voorheis P."/>
            <person name="Matthews J."/>
            <person name="Matthews K."/>
            <person name="Carrington M."/>
        </authorList>
    </citation>
    <scope>NUCLEOTIDE SEQUENCE [LARGE SCALE GENOMIC DNA]</scope>
    <source>
        <strain evidence="3">Edinburgh</strain>
    </source>
</reference>
<dbReference type="EMBL" id="NBCO01000043">
    <property type="protein sequence ID" value="ORC84625.1"/>
    <property type="molecule type" value="Genomic_DNA"/>
</dbReference>
<comment type="caution">
    <text evidence="3">The sequence shown here is derived from an EMBL/GenBank/DDBJ whole genome shotgun (WGS) entry which is preliminary data.</text>
</comment>
<evidence type="ECO:0000256" key="1">
    <source>
        <dbReference type="ARBA" id="ARBA00007768"/>
    </source>
</evidence>